<comment type="caution">
    <text evidence="4">The sequence shown here is derived from an EMBL/GenBank/DDBJ whole genome shotgun (WGS) entry which is preliminary data.</text>
</comment>
<dbReference type="InterPro" id="IPR029058">
    <property type="entry name" value="AB_hydrolase_fold"/>
</dbReference>
<evidence type="ECO:0000313" key="4">
    <source>
        <dbReference type="EMBL" id="KJL25363.1"/>
    </source>
</evidence>
<keyword evidence="5" id="KW-1185">Reference proteome</keyword>
<accession>A0A0F0KWU7</accession>
<dbReference type="Proteomes" id="UP000033448">
    <property type="component" value="Unassembled WGS sequence"/>
</dbReference>
<dbReference type="OrthoDB" id="9780848at2"/>
<protein>
    <submittedName>
        <fullName evidence="4">Putative hydrolase</fullName>
    </submittedName>
</protein>
<feature type="domain" description="Phospholipase/carboxylesterase/thioesterase" evidence="3">
    <location>
        <begin position="20"/>
        <end position="210"/>
    </location>
</feature>
<dbReference type="InterPro" id="IPR003140">
    <property type="entry name" value="PLipase/COase/thioEstase"/>
</dbReference>
<dbReference type="GO" id="GO:0016787">
    <property type="term" value="F:hydrolase activity"/>
    <property type="evidence" value="ECO:0007669"/>
    <property type="project" value="UniProtKB-KW"/>
</dbReference>
<evidence type="ECO:0000259" key="3">
    <source>
        <dbReference type="Pfam" id="PF02230"/>
    </source>
</evidence>
<reference evidence="4 5" key="1">
    <citation type="submission" date="2015-02" db="EMBL/GenBank/DDBJ databases">
        <title>Draft genome sequences of ten Microbacterium spp. with emphasis on heavy metal contaminated environments.</title>
        <authorList>
            <person name="Corretto E."/>
        </authorList>
    </citation>
    <scope>NUCLEOTIDE SEQUENCE [LARGE SCALE GENOMIC DNA]</scope>
    <source>
        <strain evidence="4 5">DSM 23848</strain>
    </source>
</reference>
<name>A0A0F0KWU7_9MICO</name>
<comment type="similarity">
    <text evidence="1">Belongs to the AB hydrolase superfamily. AB hydrolase 2 family.</text>
</comment>
<evidence type="ECO:0000256" key="1">
    <source>
        <dbReference type="ARBA" id="ARBA00006499"/>
    </source>
</evidence>
<dbReference type="PANTHER" id="PTHR10655">
    <property type="entry name" value="LYSOPHOSPHOLIPASE-RELATED"/>
    <property type="match status" value="1"/>
</dbReference>
<dbReference type="PANTHER" id="PTHR10655:SF17">
    <property type="entry name" value="LYSOPHOSPHOLIPASE-LIKE PROTEIN 1"/>
    <property type="match status" value="1"/>
</dbReference>
<keyword evidence="2 4" id="KW-0378">Hydrolase</keyword>
<proteinExistence type="inferred from homology"/>
<dbReference type="RefSeq" id="WP_052674243.1">
    <property type="nucleotide sequence ID" value="NZ_JYIT01000070.1"/>
</dbReference>
<sequence length="225" mass="24384">MAEPVEIDRAAVRRARHGEPLPLLVLLHGYGSDERDLFSLVPFLPEGVAVASLPAPHDAPWPMPGRSWYPIDELERRDPASVTAAADAVLRWLDEEAGAVPSIALLGFSQGASVALQVARQDPDRIAAVVNLSGYAAPGELPGDTALRERRTPVFWGRGTRDDVIPPALVDHTAQWLPDHSELTGRVYPGLTHSVSEDELADVRRFLDGWLAEVQASSSREPAEG</sequence>
<evidence type="ECO:0000313" key="5">
    <source>
        <dbReference type="Proteomes" id="UP000033448"/>
    </source>
</evidence>
<dbReference type="AlphaFoldDB" id="A0A0F0KWU7"/>
<dbReference type="EMBL" id="JYIT01000070">
    <property type="protein sequence ID" value="KJL25363.1"/>
    <property type="molecule type" value="Genomic_DNA"/>
</dbReference>
<gene>
    <name evidence="4" type="ORF">RL72_01431</name>
</gene>
<dbReference type="PATRIC" id="fig|582680.7.peg.1468"/>
<evidence type="ECO:0000256" key="2">
    <source>
        <dbReference type="ARBA" id="ARBA00022801"/>
    </source>
</evidence>
<dbReference type="Pfam" id="PF02230">
    <property type="entry name" value="Abhydrolase_2"/>
    <property type="match status" value="1"/>
</dbReference>
<dbReference type="InterPro" id="IPR050565">
    <property type="entry name" value="LYPA1-2/EST-like"/>
</dbReference>
<organism evidence="4 5">
    <name type="scientific">Microbacterium azadirachtae</name>
    <dbReference type="NCBI Taxonomy" id="582680"/>
    <lineage>
        <taxon>Bacteria</taxon>
        <taxon>Bacillati</taxon>
        <taxon>Actinomycetota</taxon>
        <taxon>Actinomycetes</taxon>
        <taxon>Micrococcales</taxon>
        <taxon>Microbacteriaceae</taxon>
        <taxon>Microbacterium</taxon>
    </lineage>
</organism>
<dbReference type="Gene3D" id="3.40.50.1820">
    <property type="entry name" value="alpha/beta hydrolase"/>
    <property type="match status" value="1"/>
</dbReference>
<dbReference type="SUPFAM" id="SSF53474">
    <property type="entry name" value="alpha/beta-Hydrolases"/>
    <property type="match status" value="1"/>
</dbReference>